<feature type="compositionally biased region" description="Basic and acidic residues" evidence="1">
    <location>
        <begin position="98"/>
        <end position="107"/>
    </location>
</feature>
<name>A0A8H6C624_CANAX</name>
<protein>
    <submittedName>
        <fullName evidence="2">Uncharacterized protein</fullName>
    </submittedName>
</protein>
<proteinExistence type="predicted"/>
<accession>A0A8H6C624</accession>
<organism evidence="2 3">
    <name type="scientific">Candida albicans</name>
    <name type="common">Yeast</name>
    <dbReference type="NCBI Taxonomy" id="5476"/>
    <lineage>
        <taxon>Eukaryota</taxon>
        <taxon>Fungi</taxon>
        <taxon>Dikarya</taxon>
        <taxon>Ascomycota</taxon>
        <taxon>Saccharomycotina</taxon>
        <taxon>Pichiomycetes</taxon>
        <taxon>Debaryomycetaceae</taxon>
        <taxon>Candida/Lodderomyces clade</taxon>
        <taxon>Candida</taxon>
    </lineage>
</organism>
<dbReference type="Proteomes" id="UP000536275">
    <property type="component" value="Unassembled WGS sequence"/>
</dbReference>
<comment type="caution">
    <text evidence="2">The sequence shown here is derived from an EMBL/GenBank/DDBJ whole genome shotgun (WGS) entry which is preliminary data.</text>
</comment>
<sequence>MKIINPGDPILFDLQNYQHTEVQFIQITSEDKSELHSKEIDAELIRKGLTIEAPIPQKIQSDETATTSTSTTKTKTTTPSLTRLTTNTVFVTYGQEPEPERDRDRANYAETDYSNSSDDESKEPPLKNMHLMKNLVLHNSTINLNQYFE</sequence>
<evidence type="ECO:0000313" key="3">
    <source>
        <dbReference type="Proteomes" id="UP000536275"/>
    </source>
</evidence>
<gene>
    <name evidence="2" type="ORF">FOB64_000505</name>
</gene>
<reference evidence="2 3" key="1">
    <citation type="submission" date="2020-03" db="EMBL/GenBank/DDBJ databases">
        <title>FDA dAtabase for Regulatory Grade micrObial Sequences (FDA-ARGOS): Supporting development and validation of Infectious Disease Dx tests.</title>
        <authorList>
            <person name="Campos J."/>
            <person name="Goldberg B."/>
            <person name="Tallon L."/>
            <person name="Sadzewicz L."/>
            <person name="Vavikolanu K."/>
            <person name="Mehta A."/>
            <person name="Aluvathingal J."/>
            <person name="Nadendla S."/>
            <person name="Nandy P."/>
            <person name="Geyer C."/>
            <person name="Yan Y."/>
            <person name="Sichtig H."/>
        </authorList>
    </citation>
    <scope>NUCLEOTIDE SEQUENCE [LARGE SCALE GENOMIC DNA]</scope>
    <source>
        <strain evidence="2 3">FDAARGOS_656</strain>
    </source>
</reference>
<dbReference type="EMBL" id="JABWAD010000007">
    <property type="protein sequence ID" value="KAF6072467.1"/>
    <property type="molecule type" value="Genomic_DNA"/>
</dbReference>
<dbReference type="AlphaFoldDB" id="A0A8H6C624"/>
<evidence type="ECO:0000256" key="1">
    <source>
        <dbReference type="SAM" id="MobiDB-lite"/>
    </source>
</evidence>
<feature type="region of interest" description="Disordered" evidence="1">
    <location>
        <begin position="56"/>
        <end position="125"/>
    </location>
</feature>
<evidence type="ECO:0000313" key="2">
    <source>
        <dbReference type="EMBL" id="KAF6072467.1"/>
    </source>
</evidence>
<feature type="compositionally biased region" description="Low complexity" evidence="1">
    <location>
        <begin position="64"/>
        <end position="88"/>
    </location>
</feature>